<feature type="modified residue" description="N6-(pyridoxal phosphate)lysine" evidence="3">
    <location>
        <position position="179"/>
    </location>
</feature>
<sequence length="366" mass="39398">MIAISSVSFGEDVEREVLDTLRSGIVAQGPKVRRLEEEFAALVGARHAVAVNNGTTALVAAVSVQDLEPGDEVLTSPFTFVATVNAILEAGATVRFADISATDFALDPTSVAERVTERTRVLLPVHLYGQSADMTPLITIAERHGLAIVEDAAQAHGATYDGRGVGTFGLGCFSFYATKNLTTGEGGMITSDDDAVADRLRVLRNQGMRARYEYEMVGHNYRMTDLQASLALPQMGAYHSQIAQRRRNAEALSTGLKDVPGLTLPTELSGRGHVWHQFTVLVDEDASIDRNTLADRLTEAGVGSGIYYPRAAYDYDCYRAHPRVQIDETPVATSVASRCLSIPVHARLSEDDVATVVAAVRSAMEA</sequence>
<dbReference type="SUPFAM" id="SSF53383">
    <property type="entry name" value="PLP-dependent transferases"/>
    <property type="match status" value="1"/>
</dbReference>
<dbReference type="InterPro" id="IPR015421">
    <property type="entry name" value="PyrdxlP-dep_Trfase_major"/>
</dbReference>
<dbReference type="PANTHER" id="PTHR30244">
    <property type="entry name" value="TRANSAMINASE"/>
    <property type="match status" value="1"/>
</dbReference>
<dbReference type="GO" id="GO:0008483">
    <property type="term" value="F:transaminase activity"/>
    <property type="evidence" value="ECO:0007669"/>
    <property type="project" value="TreeGrafter"/>
</dbReference>
<accession>A0A1I0SZE2</accession>
<name>A0A1I0SZE2_9NOCA</name>
<comment type="similarity">
    <text evidence="4">Belongs to the DegT/DnrJ/EryC1 family.</text>
</comment>
<organism evidence="5 6">
    <name type="scientific">Rhodococcoides kroppenstedtii</name>
    <dbReference type="NCBI Taxonomy" id="293050"/>
    <lineage>
        <taxon>Bacteria</taxon>
        <taxon>Bacillati</taxon>
        <taxon>Actinomycetota</taxon>
        <taxon>Actinomycetes</taxon>
        <taxon>Mycobacteriales</taxon>
        <taxon>Nocardiaceae</taxon>
        <taxon>Rhodococcoides</taxon>
    </lineage>
</organism>
<evidence type="ECO:0000256" key="2">
    <source>
        <dbReference type="PIRSR" id="PIRSR000390-1"/>
    </source>
</evidence>
<dbReference type="AlphaFoldDB" id="A0A1I0SZE2"/>
<evidence type="ECO:0000313" key="6">
    <source>
        <dbReference type="Proteomes" id="UP000182054"/>
    </source>
</evidence>
<dbReference type="EMBL" id="FOJN01000003">
    <property type="protein sequence ID" value="SFA44895.1"/>
    <property type="molecule type" value="Genomic_DNA"/>
</dbReference>
<dbReference type="Gene3D" id="3.90.1150.10">
    <property type="entry name" value="Aspartate Aminotransferase, domain 1"/>
    <property type="match status" value="1"/>
</dbReference>
<dbReference type="Pfam" id="PF01041">
    <property type="entry name" value="DegT_DnrJ_EryC1"/>
    <property type="match status" value="1"/>
</dbReference>
<dbReference type="GO" id="GO:0000271">
    <property type="term" value="P:polysaccharide biosynthetic process"/>
    <property type="evidence" value="ECO:0007669"/>
    <property type="project" value="TreeGrafter"/>
</dbReference>
<proteinExistence type="inferred from homology"/>
<dbReference type="Gene3D" id="3.40.640.10">
    <property type="entry name" value="Type I PLP-dependent aspartate aminotransferase-like (Major domain)"/>
    <property type="match status" value="1"/>
</dbReference>
<evidence type="ECO:0000256" key="3">
    <source>
        <dbReference type="PIRSR" id="PIRSR000390-2"/>
    </source>
</evidence>
<evidence type="ECO:0000256" key="4">
    <source>
        <dbReference type="RuleBase" id="RU004508"/>
    </source>
</evidence>
<evidence type="ECO:0000256" key="1">
    <source>
        <dbReference type="ARBA" id="ARBA00001933"/>
    </source>
</evidence>
<protein>
    <submittedName>
        <fullName evidence="5">dTDP-4-amino-4,6-dideoxygalactose transaminase</fullName>
    </submittedName>
</protein>
<feature type="active site" description="Proton acceptor" evidence="2">
    <location>
        <position position="179"/>
    </location>
</feature>
<comment type="cofactor">
    <cofactor evidence="1">
        <name>pyridoxal 5'-phosphate</name>
        <dbReference type="ChEBI" id="CHEBI:597326"/>
    </cofactor>
</comment>
<dbReference type="GO" id="GO:0030170">
    <property type="term" value="F:pyridoxal phosphate binding"/>
    <property type="evidence" value="ECO:0007669"/>
    <property type="project" value="TreeGrafter"/>
</dbReference>
<keyword evidence="3 4" id="KW-0663">Pyridoxal phosphate</keyword>
<dbReference type="InterPro" id="IPR015424">
    <property type="entry name" value="PyrdxlP-dep_Trfase"/>
</dbReference>
<gene>
    <name evidence="5" type="ORF">SAMN05444374_103166</name>
</gene>
<evidence type="ECO:0000313" key="5">
    <source>
        <dbReference type="EMBL" id="SFA44895.1"/>
    </source>
</evidence>
<dbReference type="PIRSF" id="PIRSF000390">
    <property type="entry name" value="PLP_StrS"/>
    <property type="match status" value="1"/>
</dbReference>
<dbReference type="OrthoDB" id="9804264at2"/>
<dbReference type="Proteomes" id="UP000182054">
    <property type="component" value="Unassembled WGS sequence"/>
</dbReference>
<dbReference type="GeneID" id="85485021"/>
<reference evidence="5 6" key="1">
    <citation type="submission" date="2016-10" db="EMBL/GenBank/DDBJ databases">
        <authorList>
            <person name="de Groot N.N."/>
        </authorList>
    </citation>
    <scope>NUCLEOTIDE SEQUENCE [LARGE SCALE GENOMIC DNA]</scope>
    <source>
        <strain evidence="5 6">DSM 44908</strain>
    </source>
</reference>
<dbReference type="CDD" id="cd00616">
    <property type="entry name" value="AHBA_syn"/>
    <property type="match status" value="1"/>
</dbReference>
<dbReference type="InterPro" id="IPR015422">
    <property type="entry name" value="PyrdxlP-dep_Trfase_small"/>
</dbReference>
<dbReference type="InterPro" id="IPR000653">
    <property type="entry name" value="DegT/StrS_aminotransferase"/>
</dbReference>
<dbReference type="PANTHER" id="PTHR30244:SF34">
    <property type="entry name" value="DTDP-4-AMINO-4,6-DIDEOXYGALACTOSE TRANSAMINASE"/>
    <property type="match status" value="1"/>
</dbReference>
<dbReference type="RefSeq" id="WP_068361944.1">
    <property type="nucleotide sequence ID" value="NZ_FOJN01000003.1"/>
</dbReference>